<keyword evidence="1" id="KW-0812">Transmembrane</keyword>
<dbReference type="AlphaFoldDB" id="A0A1H5VD68"/>
<name>A0A1H5VD68_9FLAO</name>
<feature type="transmembrane region" description="Helical" evidence="1">
    <location>
        <begin position="35"/>
        <end position="55"/>
    </location>
</feature>
<protein>
    <submittedName>
        <fullName evidence="2">Uncharacterized protein</fullName>
    </submittedName>
</protein>
<dbReference type="EMBL" id="FNVP01000003">
    <property type="protein sequence ID" value="SEF85173.1"/>
    <property type="molecule type" value="Genomic_DNA"/>
</dbReference>
<proteinExistence type="predicted"/>
<sequence length="76" mass="8879">MKELSRFKSFQNILPWLFLLGIILGAMIASHEATIIKFKITNFMLVFMVPLFFTLRGVYKNSRLFLNNLKSIKLNP</sequence>
<dbReference type="Proteomes" id="UP000236737">
    <property type="component" value="Unassembled WGS sequence"/>
</dbReference>
<accession>A0A1H5VD68</accession>
<feature type="transmembrane region" description="Helical" evidence="1">
    <location>
        <begin position="12"/>
        <end position="29"/>
    </location>
</feature>
<keyword evidence="1" id="KW-0472">Membrane</keyword>
<organism evidence="2 3">
    <name type="scientific">Flavobacterium urumqiense</name>
    <dbReference type="NCBI Taxonomy" id="935224"/>
    <lineage>
        <taxon>Bacteria</taxon>
        <taxon>Pseudomonadati</taxon>
        <taxon>Bacteroidota</taxon>
        <taxon>Flavobacteriia</taxon>
        <taxon>Flavobacteriales</taxon>
        <taxon>Flavobacteriaceae</taxon>
        <taxon>Flavobacterium</taxon>
    </lineage>
</organism>
<keyword evidence="3" id="KW-1185">Reference proteome</keyword>
<evidence type="ECO:0000256" key="1">
    <source>
        <dbReference type="SAM" id="Phobius"/>
    </source>
</evidence>
<gene>
    <name evidence="2" type="ORF">SAMN04488130_103169</name>
</gene>
<reference evidence="3" key="1">
    <citation type="submission" date="2016-10" db="EMBL/GenBank/DDBJ databases">
        <authorList>
            <person name="Varghese N."/>
            <person name="Submissions S."/>
        </authorList>
    </citation>
    <scope>NUCLEOTIDE SEQUENCE [LARGE SCALE GENOMIC DNA]</scope>
    <source>
        <strain evidence="3">CGMCC 1.9230</strain>
    </source>
</reference>
<evidence type="ECO:0000313" key="3">
    <source>
        <dbReference type="Proteomes" id="UP000236737"/>
    </source>
</evidence>
<evidence type="ECO:0000313" key="2">
    <source>
        <dbReference type="EMBL" id="SEF85173.1"/>
    </source>
</evidence>
<keyword evidence="1" id="KW-1133">Transmembrane helix</keyword>